<feature type="transmembrane region" description="Helical" evidence="2">
    <location>
        <begin position="179"/>
        <end position="203"/>
    </location>
</feature>
<organism evidence="3 4">
    <name type="scientific">Jiangella anatolica</name>
    <dbReference type="NCBI Taxonomy" id="2670374"/>
    <lineage>
        <taxon>Bacteria</taxon>
        <taxon>Bacillati</taxon>
        <taxon>Actinomycetota</taxon>
        <taxon>Actinomycetes</taxon>
        <taxon>Jiangellales</taxon>
        <taxon>Jiangellaceae</taxon>
        <taxon>Jiangella</taxon>
    </lineage>
</organism>
<evidence type="ECO:0000256" key="2">
    <source>
        <dbReference type="SAM" id="Phobius"/>
    </source>
</evidence>
<dbReference type="RefSeq" id="WP_111253039.1">
    <property type="nucleotide sequence ID" value="NZ_POTW01000004.1"/>
</dbReference>
<name>A0A2W2D0J9_9ACTN</name>
<keyword evidence="2" id="KW-1133">Transmembrane helix</keyword>
<feature type="compositionally biased region" description="Pro residues" evidence="1">
    <location>
        <begin position="500"/>
        <end position="516"/>
    </location>
</feature>
<gene>
    <name evidence="3" type="ORF">C1I92_02240</name>
</gene>
<comment type="caution">
    <text evidence="3">The sequence shown here is derived from an EMBL/GenBank/DDBJ whole genome shotgun (WGS) entry which is preliminary data.</text>
</comment>
<feature type="compositionally biased region" description="Low complexity" evidence="1">
    <location>
        <begin position="470"/>
        <end position="490"/>
    </location>
</feature>
<evidence type="ECO:0000313" key="4">
    <source>
        <dbReference type="Proteomes" id="UP000248764"/>
    </source>
</evidence>
<feature type="transmembrane region" description="Helical" evidence="2">
    <location>
        <begin position="82"/>
        <end position="107"/>
    </location>
</feature>
<sequence>MTSPPTPAPVETGPDARAGVCDVPVISTVCDTVGEGAASLVTAPFEWLATAMGQAAGTLVEAVWSVIDTTTLVDVRSPGYLAVYNLLFGLAVLLTLVFFCFQVITGLMRRDPTALSRAALGVAKAVLGGFLAVTLTGLLLEITDQLAVGIVQAAGTSMAELGERVVLLTAALATVDATAAGMSVVIVIVLSGLAIVAAVAVWFSLLIRKALLLVAIVFAPVALAGSSWDATRGWLARWATFVVALIVSKLVLVVIFLVAVTQVNSPIDGDLASISDPITGVALLMLAAFAPYLSYKMISFAGVDAHQATASEQEAKGAILPRPAMMAGLGGRTTAAILGGRLGSGGTPGRAAAAGAQPSGQASASGPASTAARPGIIAAGPEPASADQASPAKDEVGQAGSDRATGSEAGGGRRPGPAASPAGTTGVSGEPHGAGAGDATDDPGRAPGPAGWYPAGRDPGKAPGPAGWHPAAKAGAEPAAPSAATTTSGSREGASRRPKVPTPGPPAGRDPAPPVLPDSAVESEDSR</sequence>
<evidence type="ECO:0000313" key="3">
    <source>
        <dbReference type="EMBL" id="PZF86033.1"/>
    </source>
</evidence>
<keyword evidence="2" id="KW-0472">Membrane</keyword>
<dbReference type="Proteomes" id="UP000248764">
    <property type="component" value="Unassembled WGS sequence"/>
</dbReference>
<feature type="region of interest" description="Disordered" evidence="1">
    <location>
        <begin position="340"/>
        <end position="527"/>
    </location>
</feature>
<protein>
    <submittedName>
        <fullName evidence="3">Conjugal transfer protein TrbL</fullName>
    </submittedName>
</protein>
<feature type="transmembrane region" description="Helical" evidence="2">
    <location>
        <begin position="119"/>
        <end position="140"/>
    </location>
</feature>
<feature type="transmembrane region" description="Helical" evidence="2">
    <location>
        <begin position="271"/>
        <end position="293"/>
    </location>
</feature>
<feature type="compositionally biased region" description="Low complexity" evidence="1">
    <location>
        <begin position="349"/>
        <end position="375"/>
    </location>
</feature>
<feature type="transmembrane region" description="Helical" evidence="2">
    <location>
        <begin position="210"/>
        <end position="228"/>
    </location>
</feature>
<accession>A0A2W2D0J9</accession>
<dbReference type="EMBL" id="POTW01000004">
    <property type="protein sequence ID" value="PZF86033.1"/>
    <property type="molecule type" value="Genomic_DNA"/>
</dbReference>
<reference evidence="3 4" key="1">
    <citation type="submission" date="2018-01" db="EMBL/GenBank/DDBJ databases">
        <title>Draft genome sequence of Jiangella sp. GTF31.</title>
        <authorList>
            <person name="Sahin N."/>
            <person name="Ay H."/>
            <person name="Saygin H."/>
        </authorList>
    </citation>
    <scope>NUCLEOTIDE SEQUENCE [LARGE SCALE GENOMIC DNA]</scope>
    <source>
        <strain evidence="3 4">GTF31</strain>
    </source>
</reference>
<proteinExistence type="predicted"/>
<evidence type="ECO:0000256" key="1">
    <source>
        <dbReference type="SAM" id="MobiDB-lite"/>
    </source>
</evidence>
<keyword evidence="4" id="KW-1185">Reference proteome</keyword>
<dbReference type="AlphaFoldDB" id="A0A2W2D0J9"/>
<feature type="compositionally biased region" description="Low complexity" evidence="1">
    <location>
        <begin position="415"/>
        <end position="425"/>
    </location>
</feature>
<keyword evidence="2" id="KW-0812">Transmembrane</keyword>
<feature type="transmembrane region" description="Helical" evidence="2">
    <location>
        <begin position="234"/>
        <end position="259"/>
    </location>
</feature>